<accession>A0A811US80</accession>
<proteinExistence type="predicted"/>
<dbReference type="AlphaFoldDB" id="A0A811US80"/>
<reference evidence="1" key="1">
    <citation type="submission" date="2020-11" db="EMBL/GenBank/DDBJ databases">
        <authorList>
            <person name="Whitehead M."/>
        </authorList>
    </citation>
    <scope>NUCLEOTIDE SEQUENCE</scope>
    <source>
        <strain evidence="1">EGII</strain>
    </source>
</reference>
<comment type="caution">
    <text evidence="1">The sequence shown here is derived from an EMBL/GenBank/DDBJ whole genome shotgun (WGS) entry which is preliminary data.</text>
</comment>
<gene>
    <name evidence="1" type="ORF">CCAP1982_LOCUS9270</name>
</gene>
<evidence type="ECO:0000313" key="1">
    <source>
        <dbReference type="EMBL" id="CAD7000795.1"/>
    </source>
</evidence>
<dbReference type="Proteomes" id="UP000606786">
    <property type="component" value="Unassembled WGS sequence"/>
</dbReference>
<name>A0A811US80_CERCA</name>
<keyword evidence="2" id="KW-1185">Reference proteome</keyword>
<dbReference type="EMBL" id="CAJHJT010000023">
    <property type="protein sequence ID" value="CAD7000795.1"/>
    <property type="molecule type" value="Genomic_DNA"/>
</dbReference>
<evidence type="ECO:0000313" key="2">
    <source>
        <dbReference type="Proteomes" id="UP000606786"/>
    </source>
</evidence>
<organism evidence="1 2">
    <name type="scientific">Ceratitis capitata</name>
    <name type="common">Mediterranean fruit fly</name>
    <name type="synonym">Tephritis capitata</name>
    <dbReference type="NCBI Taxonomy" id="7213"/>
    <lineage>
        <taxon>Eukaryota</taxon>
        <taxon>Metazoa</taxon>
        <taxon>Ecdysozoa</taxon>
        <taxon>Arthropoda</taxon>
        <taxon>Hexapoda</taxon>
        <taxon>Insecta</taxon>
        <taxon>Pterygota</taxon>
        <taxon>Neoptera</taxon>
        <taxon>Endopterygota</taxon>
        <taxon>Diptera</taxon>
        <taxon>Brachycera</taxon>
        <taxon>Muscomorpha</taxon>
        <taxon>Tephritoidea</taxon>
        <taxon>Tephritidae</taxon>
        <taxon>Ceratitis</taxon>
        <taxon>Ceratitis</taxon>
    </lineage>
</organism>
<feature type="non-terminal residue" evidence="1">
    <location>
        <position position="1"/>
    </location>
</feature>
<sequence>IQPSTTQLCDQLHQHITTTSVEYSKEFRHTTTKHCAANCTIELATFRNKFIQPSTNWQVRGYFQGTLTVSSELKVFNHKTNQ</sequence>
<protein>
    <submittedName>
        <fullName evidence="1">(Mediterranean fruit fly) hypothetical protein</fullName>
    </submittedName>
</protein>